<proteinExistence type="predicted"/>
<dbReference type="PRINTS" id="PR00996">
    <property type="entry name" value="CHERMTFRASE"/>
</dbReference>
<dbReference type="PROSITE" id="PS50123">
    <property type="entry name" value="CHER"/>
    <property type="match status" value="1"/>
</dbReference>
<dbReference type="InterPro" id="IPR036804">
    <property type="entry name" value="CheR_N_sf"/>
</dbReference>
<dbReference type="EC" id="2.1.1.80" evidence="2"/>
<keyword evidence="8" id="KW-1185">Reference proteome</keyword>
<dbReference type="EMBL" id="BAAADD010000004">
    <property type="protein sequence ID" value="GAA0568374.1"/>
    <property type="molecule type" value="Genomic_DNA"/>
</dbReference>
<reference evidence="7 8" key="1">
    <citation type="journal article" date="2019" name="Int. J. Syst. Evol. Microbiol.">
        <title>The Global Catalogue of Microorganisms (GCM) 10K type strain sequencing project: providing services to taxonomists for standard genome sequencing and annotation.</title>
        <authorList>
            <consortium name="The Broad Institute Genomics Platform"/>
            <consortium name="The Broad Institute Genome Sequencing Center for Infectious Disease"/>
            <person name="Wu L."/>
            <person name="Ma J."/>
        </authorList>
    </citation>
    <scope>NUCLEOTIDE SEQUENCE [LARGE SCALE GENOMIC DNA]</scope>
    <source>
        <strain evidence="7 8">JCM 15089</strain>
    </source>
</reference>
<dbReference type="PANTHER" id="PTHR24422">
    <property type="entry name" value="CHEMOTAXIS PROTEIN METHYLTRANSFERASE"/>
    <property type="match status" value="1"/>
</dbReference>
<evidence type="ECO:0000256" key="4">
    <source>
        <dbReference type="ARBA" id="ARBA00022679"/>
    </source>
</evidence>
<dbReference type="InterPro" id="IPR050903">
    <property type="entry name" value="Bact_Chemotaxis_MeTrfase"/>
</dbReference>
<gene>
    <name evidence="7" type="ORF">GCM10008942_16210</name>
</gene>
<protein>
    <recommendedName>
        <fullName evidence="2">protein-glutamate O-methyltransferase</fullName>
        <ecNumber evidence="2">2.1.1.80</ecNumber>
    </recommendedName>
</protein>
<evidence type="ECO:0000256" key="3">
    <source>
        <dbReference type="ARBA" id="ARBA00022603"/>
    </source>
</evidence>
<evidence type="ECO:0000313" key="7">
    <source>
        <dbReference type="EMBL" id="GAA0568374.1"/>
    </source>
</evidence>
<keyword evidence="4" id="KW-0808">Transferase</keyword>
<evidence type="ECO:0000256" key="1">
    <source>
        <dbReference type="ARBA" id="ARBA00001541"/>
    </source>
</evidence>
<dbReference type="Gene3D" id="1.10.155.10">
    <property type="entry name" value="Chemotaxis receptor methyltransferase CheR, N-terminal domain"/>
    <property type="match status" value="1"/>
</dbReference>
<keyword evidence="3" id="KW-0489">Methyltransferase</keyword>
<organism evidence="7 8">
    <name type="scientific">Rhizomicrobium electricum</name>
    <dbReference type="NCBI Taxonomy" id="480070"/>
    <lineage>
        <taxon>Bacteria</taxon>
        <taxon>Pseudomonadati</taxon>
        <taxon>Pseudomonadota</taxon>
        <taxon>Alphaproteobacteria</taxon>
        <taxon>Micropepsales</taxon>
        <taxon>Micropepsaceae</taxon>
        <taxon>Rhizomicrobium</taxon>
    </lineage>
</organism>
<dbReference type="SUPFAM" id="SSF53335">
    <property type="entry name" value="S-adenosyl-L-methionine-dependent methyltransferases"/>
    <property type="match status" value="1"/>
</dbReference>
<dbReference type="Proteomes" id="UP001499951">
    <property type="component" value="Unassembled WGS sequence"/>
</dbReference>
<dbReference type="PANTHER" id="PTHR24422:SF21">
    <property type="entry name" value="CHEMOTAXIS PROTEIN METHYLTRANSFERASE 1"/>
    <property type="match status" value="1"/>
</dbReference>
<evidence type="ECO:0000256" key="5">
    <source>
        <dbReference type="ARBA" id="ARBA00022691"/>
    </source>
</evidence>
<sequence>MTHCPDYSYLANVLLRRAGIVLAEKKTHMIETRLMPVVRRFGFRDIPSLLKELHYGHEALVQAVIEAMTTNDSAFFRDRKTFDEFRDIVLPALKEARSDTKQLKIWCTACAAGQEPYSIAMLLDDAKLADEGWSITLVATDINSQMIARAQEGVYSQFEVQRGLPIRRLVSNFTQEGANWRISDHLRRMVTFRTFNLLDSYGWLPDCDVVFCRNVLMYFDLKTRASVLERIGDILMPDGALLVGPAESMDSYILGYVLADSAPGLFYKSRPAPARRLSLVK</sequence>
<evidence type="ECO:0000313" key="8">
    <source>
        <dbReference type="Proteomes" id="UP001499951"/>
    </source>
</evidence>
<evidence type="ECO:0000259" key="6">
    <source>
        <dbReference type="PROSITE" id="PS50123"/>
    </source>
</evidence>
<dbReference type="Gene3D" id="3.40.50.150">
    <property type="entry name" value="Vaccinia Virus protein VP39"/>
    <property type="match status" value="1"/>
</dbReference>
<dbReference type="RefSeq" id="WP_166929926.1">
    <property type="nucleotide sequence ID" value="NZ_BAAADD010000004.1"/>
</dbReference>
<dbReference type="InterPro" id="IPR022641">
    <property type="entry name" value="CheR_N"/>
</dbReference>
<dbReference type="Pfam" id="PF03705">
    <property type="entry name" value="CheR_N"/>
    <property type="match status" value="1"/>
</dbReference>
<dbReference type="Pfam" id="PF01739">
    <property type="entry name" value="CheR"/>
    <property type="match status" value="1"/>
</dbReference>
<dbReference type="SMART" id="SM00138">
    <property type="entry name" value="MeTrc"/>
    <property type="match status" value="1"/>
</dbReference>
<dbReference type="SUPFAM" id="SSF47757">
    <property type="entry name" value="Chemotaxis receptor methyltransferase CheR, N-terminal domain"/>
    <property type="match status" value="1"/>
</dbReference>
<name>A0ABN1EK58_9PROT</name>
<accession>A0ABN1EK58</accession>
<feature type="domain" description="CheR-type methyltransferase" evidence="6">
    <location>
        <begin position="6"/>
        <end position="249"/>
    </location>
</feature>
<dbReference type="InterPro" id="IPR022642">
    <property type="entry name" value="CheR_C"/>
</dbReference>
<dbReference type="InterPro" id="IPR000780">
    <property type="entry name" value="CheR_MeTrfase"/>
</dbReference>
<keyword evidence="5" id="KW-0949">S-adenosyl-L-methionine</keyword>
<evidence type="ECO:0000256" key="2">
    <source>
        <dbReference type="ARBA" id="ARBA00012534"/>
    </source>
</evidence>
<dbReference type="InterPro" id="IPR029063">
    <property type="entry name" value="SAM-dependent_MTases_sf"/>
</dbReference>
<comment type="caution">
    <text evidence="7">The sequence shown here is derived from an EMBL/GenBank/DDBJ whole genome shotgun (WGS) entry which is preliminary data.</text>
</comment>
<comment type="catalytic activity">
    <reaction evidence="1">
        <text>L-glutamyl-[protein] + S-adenosyl-L-methionine = [protein]-L-glutamate 5-O-methyl ester + S-adenosyl-L-homocysteine</text>
        <dbReference type="Rhea" id="RHEA:24452"/>
        <dbReference type="Rhea" id="RHEA-COMP:10208"/>
        <dbReference type="Rhea" id="RHEA-COMP:10311"/>
        <dbReference type="ChEBI" id="CHEBI:29973"/>
        <dbReference type="ChEBI" id="CHEBI:57856"/>
        <dbReference type="ChEBI" id="CHEBI:59789"/>
        <dbReference type="ChEBI" id="CHEBI:82795"/>
        <dbReference type="EC" id="2.1.1.80"/>
    </reaction>
</comment>